<dbReference type="EMBL" id="LSYV01001978">
    <property type="protein sequence ID" value="KXZ40838.1"/>
    <property type="molecule type" value="Genomic_DNA"/>
</dbReference>
<gene>
    <name evidence="3" type="ORF">GPECTOR_1987g1014</name>
</gene>
<feature type="region of interest" description="Disordered" evidence="1">
    <location>
        <begin position="110"/>
        <end position="133"/>
    </location>
</feature>
<organism evidence="3 4">
    <name type="scientific">Gonium pectorale</name>
    <name type="common">Green alga</name>
    <dbReference type="NCBI Taxonomy" id="33097"/>
    <lineage>
        <taxon>Eukaryota</taxon>
        <taxon>Viridiplantae</taxon>
        <taxon>Chlorophyta</taxon>
        <taxon>core chlorophytes</taxon>
        <taxon>Chlorophyceae</taxon>
        <taxon>CS clade</taxon>
        <taxon>Chlamydomonadales</taxon>
        <taxon>Volvocaceae</taxon>
        <taxon>Gonium</taxon>
    </lineage>
</organism>
<reference evidence="4" key="1">
    <citation type="journal article" date="2016" name="Nat. Commun.">
        <title>The Gonium pectorale genome demonstrates co-option of cell cycle regulation during the evolution of multicellularity.</title>
        <authorList>
            <person name="Hanschen E.R."/>
            <person name="Marriage T.N."/>
            <person name="Ferris P.J."/>
            <person name="Hamaji T."/>
            <person name="Toyoda A."/>
            <person name="Fujiyama A."/>
            <person name="Neme R."/>
            <person name="Noguchi H."/>
            <person name="Minakuchi Y."/>
            <person name="Suzuki M."/>
            <person name="Kawai-Toyooka H."/>
            <person name="Smith D.R."/>
            <person name="Sparks H."/>
            <person name="Anderson J."/>
            <person name="Bakaric R."/>
            <person name="Luria V."/>
            <person name="Karger A."/>
            <person name="Kirschner M.W."/>
            <person name="Durand P.M."/>
            <person name="Michod R.E."/>
            <person name="Nozaki H."/>
            <person name="Olson B.J."/>
        </authorList>
    </citation>
    <scope>NUCLEOTIDE SEQUENCE [LARGE SCALE GENOMIC DNA]</scope>
    <source>
        <strain evidence="4">NIES-2863</strain>
    </source>
</reference>
<dbReference type="InterPro" id="IPR024964">
    <property type="entry name" value="CTLH/CRA"/>
</dbReference>
<evidence type="ECO:0000313" key="3">
    <source>
        <dbReference type="EMBL" id="KXZ40838.1"/>
    </source>
</evidence>
<accession>A0A150FTD1</accession>
<dbReference type="STRING" id="33097.A0A150FTD1"/>
<dbReference type="Pfam" id="PF10607">
    <property type="entry name" value="CTLH"/>
    <property type="match status" value="1"/>
</dbReference>
<proteinExistence type="predicted"/>
<evidence type="ECO:0000313" key="4">
    <source>
        <dbReference type="Proteomes" id="UP000075714"/>
    </source>
</evidence>
<evidence type="ECO:0000256" key="1">
    <source>
        <dbReference type="SAM" id="MobiDB-lite"/>
    </source>
</evidence>
<feature type="compositionally biased region" description="Gly residues" evidence="1">
    <location>
        <begin position="116"/>
        <end position="132"/>
    </location>
</feature>
<comment type="caution">
    <text evidence="3">The sequence shown here is derived from an EMBL/GenBank/DDBJ whole genome shotgun (WGS) entry which is preliminary data.</text>
</comment>
<keyword evidence="4" id="KW-1185">Reference proteome</keyword>
<evidence type="ECO:0000259" key="2">
    <source>
        <dbReference type="Pfam" id="PF10607"/>
    </source>
</evidence>
<dbReference type="AlphaFoldDB" id="A0A150FTD1"/>
<dbReference type="Proteomes" id="UP000075714">
    <property type="component" value="Unassembled WGS sequence"/>
</dbReference>
<protein>
    <recommendedName>
        <fullName evidence="2">CTLH/CRA C-terminal to LisH motif domain-containing protein</fullName>
    </recommendedName>
</protein>
<dbReference type="OrthoDB" id="2415936at2759"/>
<sequence>MCGGDEAPGRPRVRGEEVLAKLLRLAQSGDVPGVLALVEAADPGLWSEHPGLLFDVRRCQYGALLAEGRLAEALQLARSELTPLADAHPSLLPALKSAMAALLPSPLSLPAQQLPNGGGDAGGGGGAGGSSGGELLPSLRSVAGAIQAALQPRLGLQGPRLVLLMEDAGVGPSP</sequence>
<name>A0A150FTD1_GONPE</name>
<feature type="domain" description="CTLH/CRA C-terminal to LisH motif" evidence="2">
    <location>
        <begin position="27"/>
        <end position="105"/>
    </location>
</feature>